<name>H2BSR5_GILLR</name>
<sequence>MKNYRIEIKWALIFTIVGLLWMVFEKAMGWHSENIAKHPLYTNLFGILAILIYFLALRDKRKNFYEGLITWRQGFVSGILVTVIIALLTPLSLYITHQVISPEYFSNIIEYSTENNRMNRNDAEALFNLTSYIIQGTSWALVMGVVTSAIVAWIIRTNKE</sequence>
<accession>H2BSR5</accession>
<dbReference type="AlphaFoldDB" id="H2BSR5"/>
<dbReference type="HOGENOM" id="CLU_133690_0_0_10"/>
<protein>
    <recommendedName>
        <fullName evidence="4">DUF4199 domain-containing protein</fullName>
    </recommendedName>
</protein>
<keyword evidence="1" id="KW-0472">Membrane</keyword>
<gene>
    <name evidence="2" type="ORF">Gilli_3041</name>
</gene>
<evidence type="ECO:0000256" key="1">
    <source>
        <dbReference type="SAM" id="Phobius"/>
    </source>
</evidence>
<dbReference type="STRING" id="865937.Gilli_3041"/>
<feature type="transmembrane region" description="Helical" evidence="1">
    <location>
        <begin position="7"/>
        <end position="24"/>
    </location>
</feature>
<dbReference type="InterPro" id="IPR025250">
    <property type="entry name" value="DUF4199"/>
</dbReference>
<organism evidence="2 3">
    <name type="scientific">Gillisia limnaea (strain DSM 15749 / LMG 21470 / R-8282)</name>
    <dbReference type="NCBI Taxonomy" id="865937"/>
    <lineage>
        <taxon>Bacteria</taxon>
        <taxon>Pseudomonadati</taxon>
        <taxon>Bacteroidota</taxon>
        <taxon>Flavobacteriia</taxon>
        <taxon>Flavobacteriales</taxon>
        <taxon>Flavobacteriaceae</taxon>
        <taxon>Gillisia</taxon>
    </lineage>
</organism>
<feature type="transmembrane region" description="Helical" evidence="1">
    <location>
        <begin position="69"/>
        <end position="95"/>
    </location>
</feature>
<dbReference type="RefSeq" id="WP_006989957.1">
    <property type="nucleotide sequence ID" value="NZ_JH594606.1"/>
</dbReference>
<feature type="transmembrane region" description="Helical" evidence="1">
    <location>
        <begin position="132"/>
        <end position="155"/>
    </location>
</feature>
<dbReference type="eggNOG" id="ENOG502ZX0H">
    <property type="taxonomic scope" value="Bacteria"/>
</dbReference>
<dbReference type="EMBL" id="JH594606">
    <property type="protein sequence ID" value="EHQ03651.1"/>
    <property type="molecule type" value="Genomic_DNA"/>
</dbReference>
<evidence type="ECO:0008006" key="4">
    <source>
        <dbReference type="Google" id="ProtNLM"/>
    </source>
</evidence>
<keyword evidence="1" id="KW-0812">Transmembrane</keyword>
<dbReference type="OrthoDB" id="5766000at2"/>
<reference evidence="3" key="1">
    <citation type="journal article" date="2012" name="Stand. Genomic Sci.">
        <title>Genome sequence of the Antarctic rhodopsins-containing flavobacterium Gillisia limnaea type strain (R-8282(T)).</title>
        <authorList>
            <person name="Riedel T."/>
            <person name="Held B."/>
            <person name="Nolan M."/>
            <person name="Lucas S."/>
            <person name="Lapidus A."/>
            <person name="Tice H."/>
            <person name="Del Rio T.G."/>
            <person name="Cheng J.F."/>
            <person name="Han C."/>
            <person name="Tapia R."/>
            <person name="Goodwin L.A."/>
            <person name="Pitluck S."/>
            <person name="Liolios K."/>
            <person name="Mavromatis K."/>
            <person name="Pagani I."/>
            <person name="Ivanova N."/>
            <person name="Mikhailova N."/>
            <person name="Pati A."/>
            <person name="Chen A."/>
            <person name="Palaniappan K."/>
            <person name="Land M."/>
            <person name="Rohde M."/>
            <person name="Tindall B.J."/>
            <person name="Detter J.C."/>
            <person name="Goker M."/>
            <person name="Bristow J."/>
            <person name="Eisen J.A."/>
            <person name="Markowitz V."/>
            <person name="Hugenholtz P."/>
            <person name="Kyrpides N.C."/>
            <person name="Klenk H.P."/>
            <person name="Woyke T."/>
        </authorList>
    </citation>
    <scope>NUCLEOTIDE SEQUENCE [LARGE SCALE GENOMIC DNA]</scope>
    <source>
        <strain evidence="3">DSM 15749 / LMG 21470 / R-8282</strain>
    </source>
</reference>
<dbReference type="Pfam" id="PF13858">
    <property type="entry name" value="DUF4199"/>
    <property type="match status" value="1"/>
</dbReference>
<proteinExistence type="predicted"/>
<keyword evidence="1" id="KW-1133">Transmembrane helix</keyword>
<dbReference type="Proteomes" id="UP000003844">
    <property type="component" value="Unassembled WGS sequence"/>
</dbReference>
<evidence type="ECO:0000313" key="2">
    <source>
        <dbReference type="EMBL" id="EHQ03651.1"/>
    </source>
</evidence>
<evidence type="ECO:0000313" key="3">
    <source>
        <dbReference type="Proteomes" id="UP000003844"/>
    </source>
</evidence>
<keyword evidence="3" id="KW-1185">Reference proteome</keyword>
<feature type="transmembrane region" description="Helical" evidence="1">
    <location>
        <begin position="40"/>
        <end position="57"/>
    </location>
</feature>